<reference evidence="3 5" key="1">
    <citation type="journal article" date="2009" name="PLoS Biol.">
        <title>Lineage-specific biology revealed by a finished genome assembly of the mouse.</title>
        <authorList>
            <consortium name="Mouse Genome Sequencing Consortium"/>
            <person name="Church D.M."/>
            <person name="Goodstadt L."/>
            <person name="Hillier L.W."/>
            <person name="Zody M.C."/>
            <person name="Goldstein S."/>
            <person name="She X."/>
            <person name="Bult C.J."/>
            <person name="Agarwala R."/>
            <person name="Cherry J.L."/>
            <person name="DiCuccio M."/>
            <person name="Hlavina W."/>
            <person name="Kapustin Y."/>
            <person name="Meric P."/>
            <person name="Maglott D."/>
            <person name="Birtle Z."/>
            <person name="Marques A.C."/>
            <person name="Graves T."/>
            <person name="Zhou S."/>
            <person name="Teague B."/>
            <person name="Potamousis K."/>
            <person name="Churas C."/>
            <person name="Place M."/>
            <person name="Herschleb J."/>
            <person name="Runnheim R."/>
            <person name="Forrest D."/>
            <person name="Amos-Landgraf J."/>
            <person name="Schwartz D.C."/>
            <person name="Cheng Z."/>
            <person name="Lindblad-Toh K."/>
            <person name="Eichler E.E."/>
            <person name="Ponting C.P."/>
        </authorList>
    </citation>
    <scope>NUCLEOTIDE SEQUENCE [LARGE SCALE GENOMIC DNA]</scope>
    <source>
        <strain evidence="3 5">C57BL/6J</strain>
    </source>
</reference>
<feature type="compositionally biased region" description="Polar residues" evidence="1">
    <location>
        <begin position="1"/>
        <end position="10"/>
    </location>
</feature>
<reference evidence="3" key="3">
    <citation type="submission" date="2025-08" db="UniProtKB">
        <authorList>
            <consortium name="Ensembl"/>
        </authorList>
    </citation>
    <scope>IDENTIFICATION</scope>
    <source>
        <strain evidence="3">C57BL/6J</strain>
    </source>
</reference>
<dbReference type="InterPro" id="IPR029281">
    <property type="entry name" value="FAM194_C"/>
</dbReference>
<organism evidence="3 5">
    <name type="scientific">Mus musculus</name>
    <name type="common">Mouse</name>
    <dbReference type="NCBI Taxonomy" id="10090"/>
    <lineage>
        <taxon>Eukaryota</taxon>
        <taxon>Metazoa</taxon>
        <taxon>Chordata</taxon>
        <taxon>Craniata</taxon>
        <taxon>Vertebrata</taxon>
        <taxon>Euteleostomi</taxon>
        <taxon>Mammalia</taxon>
        <taxon>Eutheria</taxon>
        <taxon>Euarchontoglires</taxon>
        <taxon>Glires</taxon>
        <taxon>Rodentia</taxon>
        <taxon>Myomorpha</taxon>
        <taxon>Muroidea</taxon>
        <taxon>Muridae</taxon>
        <taxon>Murinae</taxon>
        <taxon>Mus</taxon>
        <taxon>Mus</taxon>
    </lineage>
</organism>
<dbReference type="CTD" id="220081"/>
<dbReference type="PANTHER" id="PTHR23093">
    <property type="entry name" value="SIMILAR TO CHROMOSOME 3 OPEN READING FRAME 20"/>
    <property type="match status" value="1"/>
</dbReference>
<evidence type="ECO:0000313" key="4">
    <source>
        <dbReference type="MGI" id="MGI:1922522"/>
    </source>
</evidence>
<feature type="compositionally biased region" description="Acidic residues" evidence="1">
    <location>
        <begin position="42"/>
        <end position="65"/>
    </location>
</feature>
<evidence type="ECO:0000259" key="2">
    <source>
        <dbReference type="Pfam" id="PF14977"/>
    </source>
</evidence>
<accession>A0A571BEV3</accession>
<gene>
    <name evidence="3 4" type="primary">Erich6b</name>
</gene>
<dbReference type="Proteomes" id="UP000000589">
    <property type="component" value="Chromosome 14"/>
</dbReference>
<dbReference type="FunCoup" id="A0A571BEV3">
    <property type="interactions" value="5"/>
</dbReference>
<dbReference type="InParanoid" id="A0A571BEV3"/>
<feature type="region of interest" description="Disordered" evidence="1">
    <location>
        <begin position="118"/>
        <end position="146"/>
    </location>
</feature>
<reference evidence="3" key="4">
    <citation type="submission" date="2025-09" db="UniProtKB">
        <authorList>
            <consortium name="Ensembl"/>
        </authorList>
    </citation>
    <scope>IDENTIFICATION</scope>
    <source>
        <strain evidence="3">C57BL/6J</strain>
    </source>
</reference>
<evidence type="ECO:0000256" key="1">
    <source>
        <dbReference type="SAM" id="MobiDB-lite"/>
    </source>
</evidence>
<dbReference type="OMA" id="NVMEFAS"/>
<dbReference type="KEGG" id="mmu:75272"/>
<dbReference type="ExpressionAtlas" id="A0A571BEV3">
    <property type="expression patterns" value="baseline and differential"/>
</dbReference>
<dbReference type="GeneID" id="75272"/>
<dbReference type="Pfam" id="PF14977">
    <property type="entry name" value="FAM194"/>
    <property type="match status" value="1"/>
</dbReference>
<keyword evidence="5" id="KW-1185">Reference proteome</keyword>
<sequence length="574" mass="66132">MSDDNLSPRPSSLDLPKAFKDSRRTFSPQKNESSQKERLFDAEDESIGSEDDLEFLDFEDEESEEDYLEEDEFLDEEAILQREVYLFQATCMEESAYLKEKKLPKHLGDESKIDSTSGLLDVNARSPVSSSSQRTQLTLSSSGSTHDLKFSTSSYYGLPGISATLRNQSSQTEWAYKTKSGLSLKSKTRLDQDSSMLIYSKTDLEDSFQQGAFWDTLMNEPFDKQEERSLKSLPSTYQSVFREILRELAMEEELGDDMDIPLSKLMEGENKKKMGALLKKNFERYRETIMWIMKQHESTQMVQEKSITVTYLISTLQPPEKPDEKMLASRRSLSRLLHLNTKWAQAKMKVHQSDGKIATYHSGKSFHVFFPNGTGQIYYPSGNLALLISCKGAEKLTYIVLEDSVRTKIRGLVTNSGHATFYKEDGGIWLSLSKLLGYYFPKGKQQKAWNWWNLDLHVHAPPFMCITLKLNKYIHVQIRSQDKVIFCFFTPKQKRICLNMGTKFKHINETVHQALMERVVLETDPRPTLWKIQVLLEKMARSLSLLTLPDLENFIAEVQVVLKDLSEKDSQTWF</sequence>
<feature type="domain" description="FAM194 C-terminal" evidence="2">
    <location>
        <begin position="353"/>
        <end position="554"/>
    </location>
</feature>
<reference evidence="3 5" key="2">
    <citation type="journal article" date="2011" name="PLoS Biol.">
        <title>Modernizing reference genome assemblies.</title>
        <authorList>
            <person name="Church D.M."/>
            <person name="Schneider V.A."/>
            <person name="Graves T."/>
            <person name="Auger K."/>
            <person name="Cunningham F."/>
            <person name="Bouk N."/>
            <person name="Chen H.C."/>
            <person name="Agarwala R."/>
            <person name="McLaren W.M."/>
            <person name="Ritchie G.R."/>
            <person name="Albracht D."/>
            <person name="Kremitzki M."/>
            <person name="Rock S."/>
            <person name="Kotkiewicz H."/>
            <person name="Kremitzki C."/>
            <person name="Wollam A."/>
            <person name="Trani L."/>
            <person name="Fulton L."/>
            <person name="Fulton R."/>
            <person name="Matthews L."/>
            <person name="Whitehead S."/>
            <person name="Chow W."/>
            <person name="Torrance J."/>
            <person name="Dunn M."/>
            <person name="Harden G."/>
            <person name="Threadgold G."/>
            <person name="Wood J."/>
            <person name="Collins J."/>
            <person name="Heath P."/>
            <person name="Griffiths G."/>
            <person name="Pelan S."/>
            <person name="Grafham D."/>
            <person name="Eichler E.E."/>
            <person name="Weinstock G."/>
            <person name="Mardis E.R."/>
            <person name="Wilson R.K."/>
            <person name="Howe K."/>
            <person name="Flicek P."/>
            <person name="Hubbard T."/>
        </authorList>
    </citation>
    <scope>NUCLEOTIDE SEQUENCE [LARGE SCALE GENOMIC DNA]</scope>
    <source>
        <strain evidence="3 5">C57BL/6J</strain>
    </source>
</reference>
<evidence type="ECO:0000313" key="3">
    <source>
        <dbReference type="Ensembl" id="ENSMUSP00000158673.2"/>
    </source>
</evidence>
<dbReference type="GeneTree" id="ENSGT00940000153655"/>
<dbReference type="Ensembl" id="ENSMUST00000238633.2">
    <property type="protein sequence ID" value="ENSMUSP00000158673.2"/>
    <property type="gene ID" value="ENSMUSG00000022002.3"/>
</dbReference>
<dbReference type="AlphaFoldDB" id="A0A571BEV3"/>
<feature type="region of interest" description="Disordered" evidence="1">
    <location>
        <begin position="1"/>
        <end position="65"/>
    </location>
</feature>
<dbReference type="AGR" id="MGI:1922522"/>
<proteinExistence type="predicted"/>
<name>A0A571BEV3_MOUSE</name>
<dbReference type="OrthoDB" id="527209at2759"/>
<dbReference type="Antibodypedia" id="57850">
    <property type="antibodies" value="18 antibodies from 8 providers"/>
</dbReference>
<dbReference type="PANTHER" id="PTHR23093:SF17">
    <property type="entry name" value="GLUTAMATE-RICH PROTEIN 6B"/>
    <property type="match status" value="1"/>
</dbReference>
<dbReference type="MGI" id="MGI:1922522">
    <property type="gene designation" value="Erich6b"/>
</dbReference>
<feature type="compositionally biased region" description="Low complexity" evidence="1">
    <location>
        <begin position="129"/>
        <end position="145"/>
    </location>
</feature>
<dbReference type="RefSeq" id="NP_001355951.1">
    <property type="nucleotide sequence ID" value="NM_001369022.1"/>
</dbReference>
<dbReference type="VEuPathDB" id="HostDB:ENSMUSG00000022002"/>
<protein>
    <submittedName>
        <fullName evidence="3">Glutamate rich 6B</fullName>
    </submittedName>
</protein>
<evidence type="ECO:0000313" key="5">
    <source>
        <dbReference type="Proteomes" id="UP000000589"/>
    </source>
</evidence>
<dbReference type="Bgee" id="ENSMUSG00000022002">
    <property type="expression patterns" value="Expressed in spermatid and 8 other cell types or tissues"/>
</dbReference>